<gene>
    <name evidence="10" type="primary">LOC120275073</name>
</gene>
<dbReference type="GeneID" id="120275073"/>
<evidence type="ECO:0000259" key="8">
    <source>
        <dbReference type="PROSITE" id="PS51667"/>
    </source>
</evidence>
<keyword evidence="3 4" id="KW-0539">Nucleus</keyword>
<feature type="compositionally biased region" description="Polar residues" evidence="6">
    <location>
        <begin position="228"/>
        <end position="238"/>
    </location>
</feature>
<dbReference type="PROSITE" id="PS51667">
    <property type="entry name" value="WRC"/>
    <property type="match status" value="1"/>
</dbReference>
<dbReference type="GO" id="GO:0006351">
    <property type="term" value="P:DNA-templated transcription"/>
    <property type="evidence" value="ECO:0007669"/>
    <property type="project" value="UniProtKB-UniRule"/>
</dbReference>
<keyword evidence="5" id="KW-0804">Transcription</keyword>
<dbReference type="Proteomes" id="UP001515500">
    <property type="component" value="Chromosome 14"/>
</dbReference>
<dbReference type="PANTHER" id="PTHR31602">
    <property type="entry name" value="GROWTH-REGULATING FACTOR 5"/>
    <property type="match status" value="1"/>
</dbReference>
<dbReference type="GO" id="GO:0006355">
    <property type="term" value="P:regulation of DNA-templated transcription"/>
    <property type="evidence" value="ECO:0007669"/>
    <property type="project" value="InterPro"/>
</dbReference>
<evidence type="ECO:0000256" key="3">
    <source>
        <dbReference type="ARBA" id="ARBA00023242"/>
    </source>
</evidence>
<feature type="domain" description="WRC" evidence="8">
    <location>
        <begin position="136"/>
        <end position="180"/>
    </location>
</feature>
<accession>A0AB40CCH9</accession>
<evidence type="ECO:0000259" key="7">
    <source>
        <dbReference type="PROSITE" id="PS51666"/>
    </source>
</evidence>
<comment type="similarity">
    <text evidence="2 5">Belongs to the GRF family.</text>
</comment>
<feature type="compositionally biased region" description="Polar residues" evidence="6">
    <location>
        <begin position="193"/>
        <end position="221"/>
    </location>
</feature>
<keyword evidence="5" id="KW-0010">Activator</keyword>
<feature type="short sequence motif" description="Bipartite nuclear localization signal" evidence="4">
    <location>
        <begin position="169"/>
        <end position="176"/>
    </location>
</feature>
<name>A0AB40CCH9_DIOCR</name>
<keyword evidence="5" id="KW-0805">Transcription regulation</keyword>
<dbReference type="Pfam" id="PF08879">
    <property type="entry name" value="WRC"/>
    <property type="match status" value="1"/>
</dbReference>
<evidence type="ECO:0000256" key="5">
    <source>
        <dbReference type="RuleBase" id="RU367127"/>
    </source>
</evidence>
<organism evidence="9 10">
    <name type="scientific">Dioscorea cayennensis subsp. rotundata</name>
    <name type="common">White Guinea yam</name>
    <name type="synonym">Dioscorea rotundata</name>
    <dbReference type="NCBI Taxonomy" id="55577"/>
    <lineage>
        <taxon>Eukaryota</taxon>
        <taxon>Viridiplantae</taxon>
        <taxon>Streptophyta</taxon>
        <taxon>Embryophyta</taxon>
        <taxon>Tracheophyta</taxon>
        <taxon>Spermatophyta</taxon>
        <taxon>Magnoliopsida</taxon>
        <taxon>Liliopsida</taxon>
        <taxon>Dioscoreales</taxon>
        <taxon>Dioscoreaceae</taxon>
        <taxon>Dioscorea</taxon>
    </lineage>
</organism>
<reference evidence="10" key="1">
    <citation type="submission" date="2025-08" db="UniProtKB">
        <authorList>
            <consortium name="RefSeq"/>
        </authorList>
    </citation>
    <scope>IDENTIFICATION</scope>
</reference>
<comment type="function">
    <text evidence="5">Transcription activator.</text>
</comment>
<dbReference type="RefSeq" id="XP_039137496.1">
    <property type="nucleotide sequence ID" value="XM_039281562.1"/>
</dbReference>
<feature type="compositionally biased region" description="Basic residues" evidence="6">
    <location>
        <begin position="166"/>
        <end position="175"/>
    </location>
</feature>
<feature type="short sequence motif" description="Bipartite nuclear localization signal" evidence="4">
    <location>
        <begin position="141"/>
        <end position="151"/>
    </location>
</feature>
<evidence type="ECO:0000256" key="2">
    <source>
        <dbReference type="ARBA" id="ARBA00008122"/>
    </source>
</evidence>
<dbReference type="PROSITE" id="PS51666">
    <property type="entry name" value="QLQ"/>
    <property type="match status" value="1"/>
</dbReference>
<keyword evidence="9" id="KW-1185">Reference proteome</keyword>
<dbReference type="GO" id="GO:0005524">
    <property type="term" value="F:ATP binding"/>
    <property type="evidence" value="ECO:0007669"/>
    <property type="project" value="UniProtKB-UniRule"/>
</dbReference>
<sequence length="238" mass="25900">MVLHTLDTMEGQKDDDQEQQRPVPPPPKVARLSSDSSGVVTMATPSPLMLGLGLGLGPGKPAFTFLQWQELQHQALIYKYMAAGIPVPLHLVVPIWKSVAAAAAASSSSSSSSSHHYPSFMMGHGGWFMDYRNSMEPEPGRCRRTDGKKWRCSRDVVPDQKYCERHMHRGRNRSRKPVEQSASASVPTPATALQPSTSNHGTQLSISISSSGFQLNSNNVSPPRLGFSPTSVLHSSKP</sequence>
<dbReference type="PANTHER" id="PTHR31602:SF81">
    <property type="entry name" value="GROWTH-REGULATING FACTOR 9"/>
    <property type="match status" value="1"/>
</dbReference>
<feature type="region of interest" description="Disordered" evidence="6">
    <location>
        <begin position="1"/>
        <end position="36"/>
    </location>
</feature>
<dbReference type="SMART" id="SM00951">
    <property type="entry name" value="QLQ"/>
    <property type="match status" value="1"/>
</dbReference>
<evidence type="ECO:0000256" key="6">
    <source>
        <dbReference type="SAM" id="MobiDB-lite"/>
    </source>
</evidence>
<dbReference type="GO" id="GO:0032502">
    <property type="term" value="P:developmental process"/>
    <property type="evidence" value="ECO:0007669"/>
    <property type="project" value="InterPro"/>
</dbReference>
<evidence type="ECO:0000313" key="9">
    <source>
        <dbReference type="Proteomes" id="UP001515500"/>
    </source>
</evidence>
<dbReference type="AlphaFoldDB" id="A0AB40CCH9"/>
<evidence type="ECO:0000313" key="10">
    <source>
        <dbReference type="RefSeq" id="XP_039137496.1"/>
    </source>
</evidence>
<feature type="compositionally biased region" description="Low complexity" evidence="6">
    <location>
        <begin position="181"/>
        <end position="192"/>
    </location>
</feature>
<protein>
    <recommendedName>
        <fullName evidence="5">Growth-regulating factor</fullName>
    </recommendedName>
</protein>
<dbReference type="InterPro" id="IPR014978">
    <property type="entry name" value="Gln-Leu-Gln_QLQ"/>
</dbReference>
<dbReference type="InterPro" id="IPR031137">
    <property type="entry name" value="GRF"/>
</dbReference>
<feature type="domain" description="QLQ" evidence="7">
    <location>
        <begin position="62"/>
        <end position="97"/>
    </location>
</feature>
<dbReference type="InterPro" id="IPR014977">
    <property type="entry name" value="WRC_dom"/>
</dbReference>
<evidence type="ECO:0000256" key="1">
    <source>
        <dbReference type="ARBA" id="ARBA00004123"/>
    </source>
</evidence>
<dbReference type="Pfam" id="PF08880">
    <property type="entry name" value="QLQ"/>
    <property type="match status" value="1"/>
</dbReference>
<feature type="region of interest" description="Disordered" evidence="6">
    <location>
        <begin position="163"/>
        <end position="238"/>
    </location>
</feature>
<dbReference type="GO" id="GO:0005634">
    <property type="term" value="C:nucleus"/>
    <property type="evidence" value="ECO:0007669"/>
    <property type="project" value="UniProtKB-SubCell"/>
</dbReference>
<evidence type="ECO:0000256" key="4">
    <source>
        <dbReference type="PROSITE-ProRule" id="PRU01002"/>
    </source>
</evidence>
<comment type="subcellular location">
    <subcellularLocation>
        <location evidence="1 4 5">Nucleus</location>
    </subcellularLocation>
</comment>
<comment type="domain">
    <text evidence="5">The QLQ domain and WRC domain may be involved in protein-protein interaction and DNA-binding, respectively.</text>
</comment>
<proteinExistence type="inferred from homology"/>